<protein>
    <submittedName>
        <fullName evidence="2">Uncharacterized protein</fullName>
    </submittedName>
</protein>
<keyword evidence="3" id="KW-1185">Reference proteome</keyword>
<dbReference type="Proteomes" id="UP000784294">
    <property type="component" value="Unassembled WGS sequence"/>
</dbReference>
<feature type="compositionally biased region" description="Basic and acidic residues" evidence="1">
    <location>
        <begin position="68"/>
        <end position="81"/>
    </location>
</feature>
<accession>A0A3S5C0I0</accession>
<feature type="region of interest" description="Disordered" evidence="1">
    <location>
        <begin position="56"/>
        <end position="81"/>
    </location>
</feature>
<dbReference type="EMBL" id="CAAALY010087262">
    <property type="protein sequence ID" value="VEL27437.1"/>
    <property type="molecule type" value="Genomic_DNA"/>
</dbReference>
<comment type="caution">
    <text evidence="2">The sequence shown here is derived from an EMBL/GenBank/DDBJ whole genome shotgun (WGS) entry which is preliminary data.</text>
</comment>
<evidence type="ECO:0000313" key="3">
    <source>
        <dbReference type="Proteomes" id="UP000784294"/>
    </source>
</evidence>
<organism evidence="2 3">
    <name type="scientific">Protopolystoma xenopodis</name>
    <dbReference type="NCBI Taxonomy" id="117903"/>
    <lineage>
        <taxon>Eukaryota</taxon>
        <taxon>Metazoa</taxon>
        <taxon>Spiralia</taxon>
        <taxon>Lophotrochozoa</taxon>
        <taxon>Platyhelminthes</taxon>
        <taxon>Monogenea</taxon>
        <taxon>Polyopisthocotylea</taxon>
        <taxon>Polystomatidea</taxon>
        <taxon>Polystomatidae</taxon>
        <taxon>Protopolystoma</taxon>
    </lineage>
</organism>
<dbReference type="AlphaFoldDB" id="A0A3S5C0I0"/>
<evidence type="ECO:0000313" key="2">
    <source>
        <dbReference type="EMBL" id="VEL27437.1"/>
    </source>
</evidence>
<proteinExistence type="predicted"/>
<evidence type="ECO:0000256" key="1">
    <source>
        <dbReference type="SAM" id="MobiDB-lite"/>
    </source>
</evidence>
<name>A0A3S5C0I0_9PLAT</name>
<reference evidence="2" key="1">
    <citation type="submission" date="2018-11" db="EMBL/GenBank/DDBJ databases">
        <authorList>
            <consortium name="Pathogen Informatics"/>
        </authorList>
    </citation>
    <scope>NUCLEOTIDE SEQUENCE</scope>
</reference>
<sequence>MMTPDGGNCFSTSLGGSHLIKSRDILQASRCCDLMPPDWALFPGRKKHTHLAGLAEQAHPPAGGDSARINEGESSLRVRRE</sequence>
<gene>
    <name evidence="2" type="ORF">PXEA_LOCUS20877</name>
</gene>